<dbReference type="InterPro" id="IPR025867">
    <property type="entry name" value="MnmE_helical"/>
</dbReference>
<evidence type="ECO:0000259" key="12">
    <source>
        <dbReference type="PROSITE" id="PS51709"/>
    </source>
</evidence>
<evidence type="ECO:0000256" key="9">
    <source>
        <dbReference type="ARBA" id="ARBA00023134"/>
    </source>
</evidence>
<evidence type="ECO:0000313" key="13">
    <source>
        <dbReference type="EMBL" id="SDC62415.1"/>
    </source>
</evidence>
<dbReference type="GO" id="GO:0042802">
    <property type="term" value="F:identical protein binding"/>
    <property type="evidence" value="ECO:0007669"/>
    <property type="project" value="UniProtKB-ARBA"/>
</dbReference>
<keyword evidence="6 10" id="KW-0378">Hydrolase</keyword>
<name>A0A1G6N5L5_9BACT</name>
<dbReference type="AlphaFoldDB" id="A0A1G6N5L5"/>
<feature type="binding site" evidence="10">
    <location>
        <position position="249"/>
    </location>
    <ligand>
        <name>K(+)</name>
        <dbReference type="ChEBI" id="CHEBI:29103"/>
    </ligand>
</feature>
<dbReference type="InterPro" id="IPR018948">
    <property type="entry name" value="GTP-bd_TrmE_N"/>
</dbReference>
<dbReference type="PRINTS" id="PR00449">
    <property type="entry name" value="RASTRNSFRMNG"/>
</dbReference>
<dbReference type="PROSITE" id="PS51709">
    <property type="entry name" value="G_TRME"/>
    <property type="match status" value="1"/>
</dbReference>
<sequence>MIDDGIIAAIASGYVESAIGIIRVSGKNSIELLKKIFYPKKNTFEPYKIYHGFLKDSNQKIVDEVLVSVFKSPHSYTGEDSFEINCHGGLLIMQNVLDLVLKNGARLALPGEFTKRAFLNDKIDLLQANAIVNLIKAKTQKALDIAFGQLLKKNTTIIEELREKIIFLMAENEVLIDHPEEDLSDVDLNKRLLILNEITKLIQKLLKFSEKGKYFFEGVNVAIIGKPNVGKSSLLNELTGHNRAIVTDIPGTTTDIVSETLNLNGIPIKILDTAGIRKHSNKIEYLGIKKSHEAIDEADIIIAVFDSSRILDKNDEDILNIIKNKKNVLIVLNKSDLKRKLLLPLNIDPIEISCTKKTGINTLKSRLYNMLIEDYNESEVVSLNTSQIIALKSALKHAKKIKKAYIDSLDPALISIDLQQLADYIEQIIGKIENEDILDNVFKNFCVGK</sequence>
<feature type="domain" description="TrmE-type G" evidence="12">
    <location>
        <begin position="218"/>
        <end position="372"/>
    </location>
</feature>
<keyword evidence="3 10" id="KW-0819">tRNA processing</keyword>
<keyword evidence="9 10" id="KW-0342">GTP-binding</keyword>
<comment type="caution">
    <text evidence="10">Lacks conserved residue(s) required for the propagation of feature annotation.</text>
</comment>
<evidence type="ECO:0000256" key="11">
    <source>
        <dbReference type="RuleBase" id="RU003313"/>
    </source>
</evidence>
<feature type="binding site" evidence="10">
    <location>
        <position position="122"/>
    </location>
    <ligand>
        <name>(6S)-5-formyl-5,6,7,8-tetrahydrofolate</name>
        <dbReference type="ChEBI" id="CHEBI:57457"/>
    </ligand>
</feature>
<dbReference type="CDD" id="cd04164">
    <property type="entry name" value="trmE"/>
    <property type="match status" value="1"/>
</dbReference>
<evidence type="ECO:0000256" key="2">
    <source>
        <dbReference type="ARBA" id="ARBA00022490"/>
    </source>
</evidence>
<dbReference type="SUPFAM" id="SSF52540">
    <property type="entry name" value="P-loop containing nucleoside triphosphate hydrolases"/>
    <property type="match status" value="1"/>
</dbReference>
<dbReference type="GO" id="GO:0002098">
    <property type="term" value="P:tRNA wobble uridine modification"/>
    <property type="evidence" value="ECO:0007669"/>
    <property type="project" value="TreeGrafter"/>
</dbReference>
<keyword evidence="5 10" id="KW-0547">Nucleotide-binding</keyword>
<dbReference type="GO" id="GO:0030488">
    <property type="term" value="P:tRNA methylation"/>
    <property type="evidence" value="ECO:0007669"/>
    <property type="project" value="TreeGrafter"/>
</dbReference>
<evidence type="ECO:0000256" key="6">
    <source>
        <dbReference type="ARBA" id="ARBA00022801"/>
    </source>
</evidence>
<dbReference type="Gene3D" id="1.20.120.430">
    <property type="entry name" value="tRNA modification GTPase MnmE domain 2"/>
    <property type="match status" value="1"/>
</dbReference>
<dbReference type="EMBL" id="FMYU01000007">
    <property type="protein sequence ID" value="SDC62415.1"/>
    <property type="molecule type" value="Genomic_DNA"/>
</dbReference>
<dbReference type="CDD" id="cd14858">
    <property type="entry name" value="TrmE_N"/>
    <property type="match status" value="1"/>
</dbReference>
<dbReference type="FunFam" id="3.30.1360.120:FF:000003">
    <property type="entry name" value="tRNA modification GTPase MnmE"/>
    <property type="match status" value="1"/>
</dbReference>
<reference evidence="14" key="1">
    <citation type="submission" date="2016-10" db="EMBL/GenBank/DDBJ databases">
        <authorList>
            <person name="Varghese N."/>
            <person name="Submissions S."/>
        </authorList>
    </citation>
    <scope>NUCLEOTIDE SEQUENCE [LARGE SCALE GENOMIC DNA]</scope>
    <source>
        <strain evidence="14">DSM 8415</strain>
    </source>
</reference>
<dbReference type="InterPro" id="IPR027417">
    <property type="entry name" value="P-loop_NTPase"/>
</dbReference>
<organism evidence="13 14">
    <name type="scientific">Desulfurella multipotens</name>
    <dbReference type="NCBI Taxonomy" id="79269"/>
    <lineage>
        <taxon>Bacteria</taxon>
        <taxon>Pseudomonadati</taxon>
        <taxon>Campylobacterota</taxon>
        <taxon>Desulfurellia</taxon>
        <taxon>Desulfurellales</taxon>
        <taxon>Desulfurellaceae</taxon>
        <taxon>Desulfurella</taxon>
    </lineage>
</organism>
<comment type="subcellular location">
    <subcellularLocation>
        <location evidence="10">Cytoplasm</location>
    </subcellularLocation>
</comment>
<comment type="subunit">
    <text evidence="10">Homodimer. Heterotetramer of two MnmE and two MnmG subunits.</text>
</comment>
<dbReference type="PANTHER" id="PTHR42714:SF2">
    <property type="entry name" value="TRNA MODIFICATION GTPASE GTPBP3, MITOCHONDRIAL"/>
    <property type="match status" value="1"/>
</dbReference>
<dbReference type="InterPro" id="IPR004520">
    <property type="entry name" value="GTPase_MnmE"/>
</dbReference>
<evidence type="ECO:0000256" key="4">
    <source>
        <dbReference type="ARBA" id="ARBA00022723"/>
    </source>
</evidence>
<dbReference type="Pfam" id="PF01926">
    <property type="entry name" value="MMR_HSR1"/>
    <property type="match status" value="1"/>
</dbReference>
<dbReference type="Proteomes" id="UP000199411">
    <property type="component" value="Unassembled WGS sequence"/>
</dbReference>
<keyword evidence="14" id="KW-1185">Reference proteome</keyword>
<comment type="similarity">
    <text evidence="1 10 11">Belongs to the TRAFAC class TrmE-Era-EngA-EngB-Septin-like GTPase superfamily. TrmE GTPase family.</text>
</comment>
<dbReference type="InterPro" id="IPR031168">
    <property type="entry name" value="G_TrmE"/>
</dbReference>
<accession>A0A1G6N5L5</accession>
<feature type="binding site" evidence="10">
    <location>
        <begin position="228"/>
        <end position="233"/>
    </location>
    <ligand>
        <name>GTP</name>
        <dbReference type="ChEBI" id="CHEBI:37565"/>
    </ligand>
</feature>
<feature type="binding site" evidence="10">
    <location>
        <position position="449"/>
    </location>
    <ligand>
        <name>(6S)-5-formyl-5,6,7,8-tetrahydrofolate</name>
        <dbReference type="ChEBI" id="CHEBI:57457"/>
    </ligand>
</feature>
<evidence type="ECO:0000313" key="14">
    <source>
        <dbReference type="Proteomes" id="UP000199411"/>
    </source>
</evidence>
<feature type="binding site" evidence="10">
    <location>
        <position position="83"/>
    </location>
    <ligand>
        <name>(6S)-5-formyl-5,6,7,8-tetrahydrofolate</name>
        <dbReference type="ChEBI" id="CHEBI:57457"/>
    </ligand>
</feature>
<dbReference type="InterPro" id="IPR006073">
    <property type="entry name" value="GTP-bd"/>
</dbReference>
<evidence type="ECO:0000256" key="5">
    <source>
        <dbReference type="ARBA" id="ARBA00022741"/>
    </source>
</evidence>
<feature type="binding site" evidence="10">
    <location>
        <position position="253"/>
    </location>
    <ligand>
        <name>Mg(2+)</name>
        <dbReference type="ChEBI" id="CHEBI:18420"/>
    </ligand>
</feature>
<dbReference type="GO" id="GO:0046872">
    <property type="term" value="F:metal ion binding"/>
    <property type="evidence" value="ECO:0007669"/>
    <property type="project" value="UniProtKB-KW"/>
</dbReference>
<dbReference type="PANTHER" id="PTHR42714">
    <property type="entry name" value="TRNA MODIFICATION GTPASE GTPBP3"/>
    <property type="match status" value="1"/>
</dbReference>
<evidence type="ECO:0000256" key="10">
    <source>
        <dbReference type="HAMAP-Rule" id="MF_00379"/>
    </source>
</evidence>
<keyword evidence="8 10" id="KW-0630">Potassium</keyword>
<keyword evidence="4 10" id="KW-0479">Metal-binding</keyword>
<dbReference type="InterPro" id="IPR027368">
    <property type="entry name" value="MnmE_dom2"/>
</dbReference>
<dbReference type="Gene3D" id="3.30.1360.120">
    <property type="entry name" value="Probable tRNA modification gtpase trme, domain 1"/>
    <property type="match status" value="1"/>
</dbReference>
<dbReference type="OrthoDB" id="9805918at2"/>
<protein>
    <recommendedName>
        <fullName evidence="10">tRNA modification GTPase MnmE</fullName>
        <ecNumber evidence="10">3.6.-.-</ecNumber>
    </recommendedName>
</protein>
<dbReference type="Pfam" id="PF12631">
    <property type="entry name" value="MnmE_helical"/>
    <property type="match status" value="1"/>
</dbReference>
<evidence type="ECO:0000256" key="1">
    <source>
        <dbReference type="ARBA" id="ARBA00011043"/>
    </source>
</evidence>
<dbReference type="NCBIfam" id="TIGR00231">
    <property type="entry name" value="small_GTP"/>
    <property type="match status" value="1"/>
</dbReference>
<keyword evidence="2 10" id="KW-0963">Cytoplasm</keyword>
<feature type="binding site" evidence="10">
    <location>
        <position position="232"/>
    </location>
    <ligand>
        <name>Mg(2+)</name>
        <dbReference type="ChEBI" id="CHEBI:18420"/>
    </ligand>
</feature>
<dbReference type="InterPro" id="IPR027266">
    <property type="entry name" value="TrmE/GcvT-like"/>
</dbReference>
<keyword evidence="7 10" id="KW-0460">Magnesium</keyword>
<feature type="binding site" evidence="10">
    <location>
        <position position="247"/>
    </location>
    <ligand>
        <name>K(+)</name>
        <dbReference type="ChEBI" id="CHEBI:29103"/>
    </ligand>
</feature>
<comment type="function">
    <text evidence="10">Exhibits a very high intrinsic GTPase hydrolysis rate. Involved in the addition of a carboxymethylaminomethyl (cmnm) group at the wobble position (U34) of certain tRNAs, forming tRNA-cmnm(5)s(2)U34.</text>
</comment>
<proteinExistence type="inferred from homology"/>
<dbReference type="RefSeq" id="WP_092128772.1">
    <property type="nucleotide sequence ID" value="NZ_FMYU01000007.1"/>
</dbReference>
<comment type="cofactor">
    <cofactor evidence="10">
        <name>K(+)</name>
        <dbReference type="ChEBI" id="CHEBI:29103"/>
    </cofactor>
    <text evidence="10">Binds 1 potassium ion per subunit.</text>
</comment>
<evidence type="ECO:0000256" key="7">
    <source>
        <dbReference type="ARBA" id="ARBA00022842"/>
    </source>
</evidence>
<dbReference type="GO" id="GO:0005829">
    <property type="term" value="C:cytosol"/>
    <property type="evidence" value="ECO:0007669"/>
    <property type="project" value="TreeGrafter"/>
</dbReference>
<dbReference type="InterPro" id="IPR005225">
    <property type="entry name" value="Small_GTP-bd"/>
</dbReference>
<dbReference type="NCBIfam" id="TIGR00450">
    <property type="entry name" value="mnmE_trmE_thdF"/>
    <property type="match status" value="1"/>
</dbReference>
<feature type="binding site" evidence="10">
    <location>
        <position position="23"/>
    </location>
    <ligand>
        <name>(6S)-5-formyl-5,6,7,8-tetrahydrofolate</name>
        <dbReference type="ChEBI" id="CHEBI:57457"/>
    </ligand>
</feature>
<dbReference type="EC" id="3.6.-.-" evidence="10"/>
<feature type="binding site" evidence="10">
    <location>
        <begin position="247"/>
        <end position="253"/>
    </location>
    <ligand>
        <name>GTP</name>
        <dbReference type="ChEBI" id="CHEBI:37565"/>
    </ligand>
</feature>
<dbReference type="GO" id="GO:0003924">
    <property type="term" value="F:GTPase activity"/>
    <property type="evidence" value="ECO:0007669"/>
    <property type="project" value="UniProtKB-UniRule"/>
</dbReference>
<dbReference type="GO" id="GO:0005525">
    <property type="term" value="F:GTP binding"/>
    <property type="evidence" value="ECO:0007669"/>
    <property type="project" value="UniProtKB-UniRule"/>
</dbReference>
<dbReference type="Pfam" id="PF10396">
    <property type="entry name" value="TrmE_N"/>
    <property type="match status" value="1"/>
</dbReference>
<evidence type="ECO:0000256" key="3">
    <source>
        <dbReference type="ARBA" id="ARBA00022694"/>
    </source>
</evidence>
<dbReference type="HAMAP" id="MF_00379">
    <property type="entry name" value="GTPase_MnmE"/>
    <property type="match status" value="1"/>
</dbReference>
<dbReference type="Gene3D" id="3.40.50.300">
    <property type="entry name" value="P-loop containing nucleotide triphosphate hydrolases"/>
    <property type="match status" value="1"/>
</dbReference>
<evidence type="ECO:0000256" key="8">
    <source>
        <dbReference type="ARBA" id="ARBA00022958"/>
    </source>
</evidence>
<feature type="binding site" evidence="10">
    <location>
        <position position="252"/>
    </location>
    <ligand>
        <name>K(+)</name>
        <dbReference type="ChEBI" id="CHEBI:29103"/>
    </ligand>
</feature>
<feature type="binding site" evidence="10">
    <location>
        <position position="228"/>
    </location>
    <ligand>
        <name>K(+)</name>
        <dbReference type="ChEBI" id="CHEBI:29103"/>
    </ligand>
</feature>
<gene>
    <name evidence="10" type="primary">mnmE</name>
    <name evidence="10" type="synonym">trmE</name>
    <name evidence="13" type="ORF">SAMN05660835_01102</name>
</gene>
<dbReference type="FunFam" id="3.40.50.300:FF:001376">
    <property type="entry name" value="tRNA modification GTPase MnmE"/>
    <property type="match status" value="1"/>
</dbReference>
<feature type="binding site" evidence="10">
    <location>
        <begin position="272"/>
        <end position="275"/>
    </location>
    <ligand>
        <name>GTP</name>
        <dbReference type="ChEBI" id="CHEBI:37565"/>
    </ligand>
</feature>